<accession>A0A397BC35</accession>
<sequence length="130" mass="14267">MITVARNSATSAHGVTAANKTAVKSATDAIDQATGANHETITQATARNLSTETVAVRTNEATKTAVLSVEQSSNQAYPLMFDEIDMDDYDEDGNLETAATHGGYVNPFKNRWESQNYRVVEEQKREVKKR</sequence>
<dbReference type="AlphaFoldDB" id="A0A397BC35"/>
<evidence type="ECO:0000313" key="1">
    <source>
        <dbReference type="EMBL" id="RHY18101.1"/>
    </source>
</evidence>
<organism evidence="1 2">
    <name type="scientific">Aphanomyces astaci</name>
    <name type="common">Crayfish plague agent</name>
    <dbReference type="NCBI Taxonomy" id="112090"/>
    <lineage>
        <taxon>Eukaryota</taxon>
        <taxon>Sar</taxon>
        <taxon>Stramenopiles</taxon>
        <taxon>Oomycota</taxon>
        <taxon>Saprolegniomycetes</taxon>
        <taxon>Saprolegniales</taxon>
        <taxon>Verrucalvaceae</taxon>
        <taxon>Aphanomyces</taxon>
    </lineage>
</organism>
<protein>
    <submittedName>
        <fullName evidence="1">Uncharacterized protein</fullName>
    </submittedName>
</protein>
<dbReference type="Proteomes" id="UP000265427">
    <property type="component" value="Unassembled WGS sequence"/>
</dbReference>
<dbReference type="EMBL" id="QUSZ01003537">
    <property type="protein sequence ID" value="RHY18101.1"/>
    <property type="molecule type" value="Genomic_DNA"/>
</dbReference>
<reference evidence="1 2" key="1">
    <citation type="submission" date="2018-08" db="EMBL/GenBank/DDBJ databases">
        <title>Aphanomyces genome sequencing and annotation.</title>
        <authorList>
            <person name="Minardi D."/>
            <person name="Oidtmann B."/>
            <person name="Van Der Giezen M."/>
            <person name="Studholme D.J."/>
        </authorList>
    </citation>
    <scope>NUCLEOTIDE SEQUENCE [LARGE SCALE GENOMIC DNA]</scope>
    <source>
        <strain evidence="1 2">Kv</strain>
    </source>
</reference>
<gene>
    <name evidence="1" type="ORF">DYB36_012743</name>
</gene>
<name>A0A397BC35_APHAT</name>
<comment type="caution">
    <text evidence="1">The sequence shown here is derived from an EMBL/GenBank/DDBJ whole genome shotgun (WGS) entry which is preliminary data.</text>
</comment>
<evidence type="ECO:0000313" key="2">
    <source>
        <dbReference type="Proteomes" id="UP000265427"/>
    </source>
</evidence>
<proteinExistence type="predicted"/>